<dbReference type="Gene3D" id="3.30.70.1230">
    <property type="entry name" value="Nucleotide cyclase"/>
    <property type="match status" value="1"/>
</dbReference>
<dbReference type="SUPFAM" id="SSF55073">
    <property type="entry name" value="Nucleotide cyclase"/>
    <property type="match status" value="1"/>
</dbReference>
<dbReference type="InterPro" id="IPR001054">
    <property type="entry name" value="A/G_cyclase"/>
</dbReference>
<dbReference type="RefSeq" id="WP_284223710.1">
    <property type="nucleotide sequence ID" value="NZ_BSOY01000113.1"/>
</dbReference>
<dbReference type="Proteomes" id="UP001156921">
    <property type="component" value="Unassembled WGS sequence"/>
</dbReference>
<proteinExistence type="predicted"/>
<name>A0ABQ6BNC9_9CAUL</name>
<evidence type="ECO:0000259" key="1">
    <source>
        <dbReference type="PROSITE" id="PS50125"/>
    </source>
</evidence>
<evidence type="ECO:0000313" key="3">
    <source>
        <dbReference type="Proteomes" id="UP001156921"/>
    </source>
</evidence>
<organism evidence="2 3">
    <name type="scientific">Brevundimonas denitrificans</name>
    <dbReference type="NCBI Taxonomy" id="1443434"/>
    <lineage>
        <taxon>Bacteria</taxon>
        <taxon>Pseudomonadati</taxon>
        <taxon>Pseudomonadota</taxon>
        <taxon>Alphaproteobacteria</taxon>
        <taxon>Caulobacterales</taxon>
        <taxon>Caulobacteraceae</taxon>
        <taxon>Brevundimonas</taxon>
    </lineage>
</organism>
<sequence length="204" mass="21474">MTADPLLSPGPDHAASEAALRAWASARDPAARTAIETDLWRRFGRTLTVVVVDMCGFSRRARTDGLIGALSMIATLRVTIAEVAVRHGGRTIKFEADNAFLTFDQSAPALTAARDALASLRAVADQPIEISVGIDRGPVLLLDGTDLYGEPVNTASRLGEDMARRGEILLTPAAAADLPDASGLRPISLSLAGEPFAAFTDPPE</sequence>
<dbReference type="CDD" id="cd07302">
    <property type="entry name" value="CHD"/>
    <property type="match status" value="1"/>
</dbReference>
<dbReference type="InterPro" id="IPR029787">
    <property type="entry name" value="Nucleotide_cyclase"/>
</dbReference>
<comment type="caution">
    <text evidence="2">The sequence shown here is derived from an EMBL/GenBank/DDBJ whole genome shotgun (WGS) entry which is preliminary data.</text>
</comment>
<dbReference type="PROSITE" id="PS50125">
    <property type="entry name" value="GUANYLATE_CYCLASE_2"/>
    <property type="match status" value="1"/>
</dbReference>
<dbReference type="EMBL" id="BSOY01000113">
    <property type="protein sequence ID" value="GLS02791.1"/>
    <property type="molecule type" value="Genomic_DNA"/>
</dbReference>
<feature type="domain" description="Guanylate cyclase" evidence="1">
    <location>
        <begin position="48"/>
        <end position="159"/>
    </location>
</feature>
<keyword evidence="3" id="KW-1185">Reference proteome</keyword>
<accession>A0ABQ6BNC9</accession>
<gene>
    <name evidence="2" type="ORF">GCM10007859_28220</name>
</gene>
<protein>
    <recommendedName>
        <fullName evidence="1">Guanylate cyclase domain-containing protein</fullName>
    </recommendedName>
</protein>
<evidence type="ECO:0000313" key="2">
    <source>
        <dbReference type="EMBL" id="GLS02791.1"/>
    </source>
</evidence>
<reference evidence="3" key="1">
    <citation type="journal article" date="2019" name="Int. J. Syst. Evol. Microbiol.">
        <title>The Global Catalogue of Microorganisms (GCM) 10K type strain sequencing project: providing services to taxonomists for standard genome sequencing and annotation.</title>
        <authorList>
            <consortium name="The Broad Institute Genomics Platform"/>
            <consortium name="The Broad Institute Genome Sequencing Center for Infectious Disease"/>
            <person name="Wu L."/>
            <person name="Ma J."/>
        </authorList>
    </citation>
    <scope>NUCLEOTIDE SEQUENCE [LARGE SCALE GENOMIC DNA]</scope>
    <source>
        <strain evidence="3">NBRC 110107</strain>
    </source>
</reference>